<comment type="similarity">
    <text evidence="2">Belongs to the bacterial PQQ dehydrogenase family.</text>
</comment>
<dbReference type="AlphaFoldDB" id="A0A2G1W787"/>
<comment type="cofactor">
    <cofactor evidence="1">
        <name>pyrroloquinoline quinone</name>
        <dbReference type="ChEBI" id="CHEBI:58442"/>
    </cofactor>
</comment>
<keyword evidence="7" id="KW-1185">Reference proteome</keyword>
<dbReference type="Gene3D" id="2.40.128.630">
    <property type="match status" value="1"/>
</dbReference>
<evidence type="ECO:0000313" key="7">
    <source>
        <dbReference type="Proteomes" id="UP000225740"/>
    </source>
</evidence>
<dbReference type="EMBL" id="NIZW01000009">
    <property type="protein sequence ID" value="PHQ34902.1"/>
    <property type="molecule type" value="Genomic_DNA"/>
</dbReference>
<dbReference type="Gene3D" id="2.140.10.10">
    <property type="entry name" value="Quinoprotein alcohol dehydrogenase-like superfamily"/>
    <property type="match status" value="1"/>
</dbReference>
<gene>
    <name evidence="6" type="ORF">CEE69_13650</name>
</gene>
<evidence type="ECO:0000256" key="2">
    <source>
        <dbReference type="ARBA" id="ARBA00008156"/>
    </source>
</evidence>
<name>A0A2G1W787_9BACT</name>
<proteinExistence type="inferred from homology"/>
<dbReference type="InterPro" id="IPR011047">
    <property type="entry name" value="Quinoprotein_ADH-like_sf"/>
</dbReference>
<organism evidence="6 7">
    <name type="scientific">Rhodopirellula bahusiensis</name>
    <dbReference type="NCBI Taxonomy" id="2014065"/>
    <lineage>
        <taxon>Bacteria</taxon>
        <taxon>Pseudomonadati</taxon>
        <taxon>Planctomycetota</taxon>
        <taxon>Planctomycetia</taxon>
        <taxon>Pirellulales</taxon>
        <taxon>Pirellulaceae</taxon>
        <taxon>Rhodopirellula</taxon>
    </lineage>
</organism>
<dbReference type="InterPro" id="IPR002372">
    <property type="entry name" value="PQQ_rpt_dom"/>
</dbReference>
<dbReference type="InterPro" id="IPR018391">
    <property type="entry name" value="PQQ_b-propeller_rpt"/>
</dbReference>
<comment type="caution">
    <text evidence="6">The sequence shown here is derived from an EMBL/GenBank/DDBJ whole genome shotgun (WGS) entry which is preliminary data.</text>
</comment>
<evidence type="ECO:0000259" key="5">
    <source>
        <dbReference type="Pfam" id="PF01011"/>
    </source>
</evidence>
<dbReference type="RefSeq" id="WP_099261201.1">
    <property type="nucleotide sequence ID" value="NZ_NIZW01000009.1"/>
</dbReference>
<reference evidence="6 7" key="1">
    <citation type="submission" date="2017-06" db="EMBL/GenBank/DDBJ databases">
        <title>Description of Rhodopirellula bahusiensis sp. nov.</title>
        <authorList>
            <person name="Kizina J."/>
            <person name="Harder J."/>
        </authorList>
    </citation>
    <scope>NUCLEOTIDE SEQUENCE [LARGE SCALE GENOMIC DNA]</scope>
    <source>
        <strain evidence="6 7">SWK21</strain>
    </source>
</reference>
<dbReference type="Pfam" id="PF01011">
    <property type="entry name" value="PQQ"/>
    <property type="match status" value="1"/>
</dbReference>
<dbReference type="GeneID" id="90609147"/>
<accession>A0A2G1W787</accession>
<evidence type="ECO:0000256" key="3">
    <source>
        <dbReference type="ARBA" id="ARBA00023002"/>
    </source>
</evidence>
<evidence type="ECO:0000313" key="6">
    <source>
        <dbReference type="EMBL" id="PHQ34902.1"/>
    </source>
</evidence>
<keyword evidence="4" id="KW-1133">Transmembrane helix</keyword>
<keyword evidence="4" id="KW-0472">Membrane</keyword>
<keyword evidence="3" id="KW-0560">Oxidoreductase</keyword>
<feature type="domain" description="Pyrrolo-quinoline quinone repeat" evidence="5">
    <location>
        <begin position="46"/>
        <end position="403"/>
    </location>
</feature>
<dbReference type="SUPFAM" id="SSF50998">
    <property type="entry name" value="Quinoprotein alcohol dehydrogenase-like"/>
    <property type="match status" value="1"/>
</dbReference>
<feature type="transmembrane region" description="Helical" evidence="4">
    <location>
        <begin position="12"/>
        <end position="31"/>
    </location>
</feature>
<dbReference type="PANTHER" id="PTHR32303">
    <property type="entry name" value="QUINOPROTEIN ALCOHOL DEHYDROGENASE (CYTOCHROME C)"/>
    <property type="match status" value="1"/>
</dbReference>
<dbReference type="SMART" id="SM00564">
    <property type="entry name" value="PQQ"/>
    <property type="match status" value="4"/>
</dbReference>
<evidence type="ECO:0000256" key="1">
    <source>
        <dbReference type="ARBA" id="ARBA00001931"/>
    </source>
</evidence>
<protein>
    <recommendedName>
        <fullName evidence="5">Pyrrolo-quinoline quinone repeat domain-containing protein</fullName>
    </recommendedName>
</protein>
<evidence type="ECO:0000256" key="4">
    <source>
        <dbReference type="SAM" id="Phobius"/>
    </source>
</evidence>
<dbReference type="PANTHER" id="PTHR32303:SF10">
    <property type="entry name" value="OUTER MEMBRANE PROTEIN ASSEMBLY FACTOR BAMB"/>
    <property type="match status" value="1"/>
</dbReference>
<dbReference type="Proteomes" id="UP000225740">
    <property type="component" value="Unassembled WGS sequence"/>
</dbReference>
<keyword evidence="4" id="KW-0812">Transmembrane</keyword>
<dbReference type="GO" id="GO:0016491">
    <property type="term" value="F:oxidoreductase activity"/>
    <property type="evidence" value="ECO:0007669"/>
    <property type="project" value="UniProtKB-KW"/>
</dbReference>
<dbReference type="OrthoDB" id="9794322at2"/>
<sequence length="590" mass="63477">MKEPDHLQSRLIYRSSVLVAVISLLVVGLAAKAAEQSVPPVVDADWESYNNGVSGWRYNADEKTLTPQTAPQLVEKWRFPPDGSTAEIGVIHGTPAVVNGYVYFGTGSFPAFYKLKPNGQVAWVFRPGEGATVELPKGGFNRIDAGAGFLASPLVTDKAVYIGNNAGVFYALDRLTGRELWKVDTRTLGFPGHHDANLFNASAILADGKVIVGGGGYEHSQPIDPNYPCCQGRGFVVAFNPDDGEVVWKYEVGEKPRLFSKPITIEDVKGTRTYHYGPSTSSVWCTPSFDAATGTIFFGTDVHNSPREPTEDDARLYTEYSAAVIAVDVKNGAEKWVTQLNKNDVFNHAMAGYDPAAGVYKDCSVGDTPKIYTLPTPDGSPATVLGVGCKNGGFYLLDSADGRIFGNTPVYTGKPKYPLDPKRHPRMIALPSTIGGIQTGCATDGKRVFTNGIDWLTSTTITPDWPEAGRVVCLSANLADEHWRHERPRIRVPGYDGGDPIASGIALNAGGIACFTSTVSERLIVVDAMTGRTVKDLHVGTVWSGPSISRGRIYVGTGSMLFLKQQLEGSLISFGLPGEDEIDRMGAGTE</sequence>